<evidence type="ECO:0000313" key="1">
    <source>
        <dbReference type="EMBL" id="MEV0707350.1"/>
    </source>
</evidence>
<proteinExistence type="predicted"/>
<reference evidence="1 2" key="1">
    <citation type="submission" date="2024-06" db="EMBL/GenBank/DDBJ databases">
        <title>The Natural Products Discovery Center: Release of the First 8490 Sequenced Strains for Exploring Actinobacteria Biosynthetic Diversity.</title>
        <authorList>
            <person name="Kalkreuter E."/>
            <person name="Kautsar S.A."/>
            <person name="Yang D."/>
            <person name="Bader C.D."/>
            <person name="Teijaro C.N."/>
            <person name="Fluegel L."/>
            <person name="Davis C.M."/>
            <person name="Simpson J.R."/>
            <person name="Lauterbach L."/>
            <person name="Steele A.D."/>
            <person name="Gui C."/>
            <person name="Meng S."/>
            <person name="Li G."/>
            <person name="Viehrig K."/>
            <person name="Ye F."/>
            <person name="Su P."/>
            <person name="Kiefer A.F."/>
            <person name="Nichols A."/>
            <person name="Cepeda A.J."/>
            <person name="Yan W."/>
            <person name="Fan B."/>
            <person name="Jiang Y."/>
            <person name="Adhikari A."/>
            <person name="Zheng C.-J."/>
            <person name="Schuster L."/>
            <person name="Cowan T.M."/>
            <person name="Smanski M.J."/>
            <person name="Chevrette M.G."/>
            <person name="De Carvalho L.P.S."/>
            <person name="Shen B."/>
        </authorList>
    </citation>
    <scope>NUCLEOTIDE SEQUENCE [LARGE SCALE GENOMIC DNA]</scope>
    <source>
        <strain evidence="1 2">NPDC050403</strain>
    </source>
</reference>
<evidence type="ECO:0000313" key="2">
    <source>
        <dbReference type="Proteomes" id="UP001551695"/>
    </source>
</evidence>
<dbReference type="Proteomes" id="UP001551695">
    <property type="component" value="Unassembled WGS sequence"/>
</dbReference>
<comment type="caution">
    <text evidence="1">The sequence shown here is derived from an EMBL/GenBank/DDBJ whole genome shotgun (WGS) entry which is preliminary data.</text>
</comment>
<keyword evidence="2" id="KW-1185">Reference proteome</keyword>
<gene>
    <name evidence="1" type="ORF">AB0I48_07270</name>
</gene>
<protein>
    <submittedName>
        <fullName evidence="1">Asp23/Gls24 family envelope stress response protein</fullName>
    </submittedName>
</protein>
<dbReference type="RefSeq" id="WP_357781097.1">
    <property type="nucleotide sequence ID" value="NZ_JBFAKC010000003.1"/>
</dbReference>
<sequence>MNSTSEEQDYRLPCGRELEQVWDRLDAVDAGFGDEHETVCPHCSAARESLRALRAATAELIAEPEQASPDLFGRIMSAVRADAHRGRALELPTPAPGRVEVSEQAVAAILRYAADTVPGVTARHCRVRGVVTDGAHRVEVRMSVVIRIGHTTVGAALPLVRARVAAALSARVGLVLERLDLVVADLVDEGDDRR</sequence>
<accession>A0ABV3FPP8</accession>
<organism evidence="1 2">
    <name type="scientific">Nocardia aurea</name>
    <dbReference type="NCBI Taxonomy" id="2144174"/>
    <lineage>
        <taxon>Bacteria</taxon>
        <taxon>Bacillati</taxon>
        <taxon>Actinomycetota</taxon>
        <taxon>Actinomycetes</taxon>
        <taxon>Mycobacteriales</taxon>
        <taxon>Nocardiaceae</taxon>
        <taxon>Nocardia</taxon>
    </lineage>
</organism>
<dbReference type="EMBL" id="JBFAKC010000003">
    <property type="protein sequence ID" value="MEV0707350.1"/>
    <property type="molecule type" value="Genomic_DNA"/>
</dbReference>
<name>A0ABV3FPP8_9NOCA</name>